<name>A0ABS5QZZ2_9LACO</name>
<dbReference type="InterPro" id="IPR027417">
    <property type="entry name" value="P-loop_NTPase"/>
</dbReference>
<reference evidence="5 6" key="1">
    <citation type="submission" date="2020-02" db="EMBL/GenBank/DDBJ databases">
        <title>Fructobacillus sp. isolated from paper mulberry of Taiwan.</title>
        <authorList>
            <person name="Lin S.-T."/>
        </authorList>
    </citation>
    <scope>NUCLEOTIDE SEQUENCE [LARGE SCALE GENOMIC DNA]</scope>
    <source>
        <strain evidence="5 6">M2-14</strain>
    </source>
</reference>
<sequence>MPSNFSSLPTPDHSSAQPWLDHFLQTAIAQHFSDLYFKPSVDGYRLSGQARGELRFILSLSHDFAERLLSIIKYHALLNLAEKRRPQLGRFTFQGHFVRVSSVGDFLGRESIVLRIIYPDLGEQRFIDDRQMAHLSSEQPDNGLYLLSGPTGAGKTSTLYRLLHTWSKGRVVLTVEDPVEYYQPDYLQLQVNADAGIFYEDLIKVALRQRPDILVIGEIRDGKTAAAALQAALSGHLVLSTIHANSASMVINRLIDLGLDLALVQAALVKTVYQRLVRNDEGELAATLSWIDWREGEVTNVSGIPERTTDETCD</sequence>
<dbReference type="RefSeq" id="WP_213809036.1">
    <property type="nucleotide sequence ID" value="NZ_JAAMFK010000004.1"/>
</dbReference>
<evidence type="ECO:0000256" key="2">
    <source>
        <dbReference type="ARBA" id="ARBA00022741"/>
    </source>
</evidence>
<dbReference type="CDD" id="cd01129">
    <property type="entry name" value="PulE-GspE-like"/>
    <property type="match status" value="1"/>
</dbReference>
<comment type="caution">
    <text evidence="5">The sequence shown here is derived from an EMBL/GenBank/DDBJ whole genome shotgun (WGS) entry which is preliminary data.</text>
</comment>
<dbReference type="PROSITE" id="PS00662">
    <property type="entry name" value="T2SP_E"/>
    <property type="match status" value="1"/>
</dbReference>
<dbReference type="EMBL" id="JAAMFK010000004">
    <property type="protein sequence ID" value="MBS9338751.1"/>
    <property type="molecule type" value="Genomic_DNA"/>
</dbReference>
<dbReference type="Proteomes" id="UP001519504">
    <property type="component" value="Unassembled WGS sequence"/>
</dbReference>
<keyword evidence="2" id="KW-0547">Nucleotide-binding</keyword>
<comment type="similarity">
    <text evidence="1">Belongs to the GSP E family.</text>
</comment>
<dbReference type="SUPFAM" id="SSF52540">
    <property type="entry name" value="P-loop containing nucleoside triphosphate hydrolases"/>
    <property type="match status" value="1"/>
</dbReference>
<proteinExistence type="inferred from homology"/>
<evidence type="ECO:0000313" key="5">
    <source>
        <dbReference type="EMBL" id="MBS9338751.1"/>
    </source>
</evidence>
<gene>
    <name evidence="5" type="primary">tadA</name>
    <name evidence="5" type="ORF">G6R29_03820</name>
</gene>
<feature type="domain" description="Bacterial type II secretion system protein E" evidence="4">
    <location>
        <begin position="207"/>
        <end position="221"/>
    </location>
</feature>
<evidence type="ECO:0000256" key="3">
    <source>
        <dbReference type="ARBA" id="ARBA00022840"/>
    </source>
</evidence>
<organism evidence="5 6">
    <name type="scientific">Fructobacillus broussonetiae</name>
    <dbReference type="NCBI Taxonomy" id="2713173"/>
    <lineage>
        <taxon>Bacteria</taxon>
        <taxon>Bacillati</taxon>
        <taxon>Bacillota</taxon>
        <taxon>Bacilli</taxon>
        <taxon>Lactobacillales</taxon>
        <taxon>Lactobacillaceae</taxon>
        <taxon>Fructobacillus</taxon>
    </lineage>
</organism>
<dbReference type="InterPro" id="IPR001482">
    <property type="entry name" value="T2SS/T4SS_dom"/>
</dbReference>
<keyword evidence="3" id="KW-0067">ATP-binding</keyword>
<dbReference type="PANTHER" id="PTHR30258:SF2">
    <property type="entry name" value="COMG OPERON PROTEIN 1"/>
    <property type="match status" value="1"/>
</dbReference>
<dbReference type="Gene3D" id="3.30.450.90">
    <property type="match status" value="1"/>
</dbReference>
<evidence type="ECO:0000256" key="1">
    <source>
        <dbReference type="ARBA" id="ARBA00006611"/>
    </source>
</evidence>
<dbReference type="Pfam" id="PF00437">
    <property type="entry name" value="T2SSE"/>
    <property type="match status" value="1"/>
</dbReference>
<dbReference type="PANTHER" id="PTHR30258">
    <property type="entry name" value="TYPE II SECRETION SYSTEM PROTEIN GSPE-RELATED"/>
    <property type="match status" value="1"/>
</dbReference>
<evidence type="ECO:0000259" key="4">
    <source>
        <dbReference type="PROSITE" id="PS00662"/>
    </source>
</evidence>
<dbReference type="Gene3D" id="3.40.50.300">
    <property type="entry name" value="P-loop containing nucleotide triphosphate hydrolases"/>
    <property type="match status" value="1"/>
</dbReference>
<accession>A0ABS5QZZ2</accession>
<evidence type="ECO:0000313" key="6">
    <source>
        <dbReference type="Proteomes" id="UP001519504"/>
    </source>
</evidence>
<keyword evidence="6" id="KW-1185">Reference proteome</keyword>
<protein>
    <submittedName>
        <fullName evidence="5">Flp pilus assembly complex ATPase component TadA</fullName>
    </submittedName>
</protein>